<dbReference type="PANTHER" id="PTHR30231">
    <property type="entry name" value="DNA POLYMERASE III SUBUNIT EPSILON"/>
    <property type="match status" value="1"/>
</dbReference>
<comment type="subunit">
    <text evidence="2">DNA polymerase III contains a core (composed of alpha, epsilon and theta chains) that associates with a tau subunit. This core dimerizes to form the POLIII' complex. PolIII' associates with the gamma complex (composed of gamma, delta, delta', psi and chi chains) and with the beta chain to form the complete DNA polymerase III complex.</text>
</comment>
<comment type="caution">
    <text evidence="4">The sequence shown here is derived from an EMBL/GenBank/DDBJ whole genome shotgun (WGS) entry which is preliminary data.</text>
</comment>
<dbReference type="CDD" id="cd17748">
    <property type="entry name" value="BRCT_DNA_ligase_like"/>
    <property type="match status" value="1"/>
</dbReference>
<dbReference type="SUPFAM" id="SSF53098">
    <property type="entry name" value="Ribonuclease H-like"/>
    <property type="match status" value="1"/>
</dbReference>
<feature type="domain" description="BRCT" evidence="3">
    <location>
        <begin position="227"/>
        <end position="314"/>
    </location>
</feature>
<organism evidence="4 5">
    <name type="scientific">Persicobacter diffluens</name>
    <dbReference type="NCBI Taxonomy" id="981"/>
    <lineage>
        <taxon>Bacteria</taxon>
        <taxon>Pseudomonadati</taxon>
        <taxon>Bacteroidota</taxon>
        <taxon>Cytophagia</taxon>
        <taxon>Cytophagales</taxon>
        <taxon>Persicobacteraceae</taxon>
        <taxon>Persicobacter</taxon>
    </lineage>
</organism>
<dbReference type="InterPro" id="IPR036397">
    <property type="entry name" value="RNaseH_sf"/>
</dbReference>
<protein>
    <submittedName>
        <fullName evidence="4">DNA polymerase III subunit epsilon</fullName>
    </submittedName>
</protein>
<dbReference type="AlphaFoldDB" id="A0AAN5ANS9"/>
<evidence type="ECO:0000256" key="2">
    <source>
        <dbReference type="ARBA" id="ARBA00026073"/>
    </source>
</evidence>
<dbReference type="GO" id="GO:0003676">
    <property type="term" value="F:nucleic acid binding"/>
    <property type="evidence" value="ECO:0007669"/>
    <property type="project" value="InterPro"/>
</dbReference>
<dbReference type="PROSITE" id="PS50172">
    <property type="entry name" value="BRCT"/>
    <property type="match status" value="1"/>
</dbReference>
<evidence type="ECO:0000313" key="5">
    <source>
        <dbReference type="Proteomes" id="UP001310022"/>
    </source>
</evidence>
<dbReference type="Proteomes" id="UP001310022">
    <property type="component" value="Unassembled WGS sequence"/>
</dbReference>
<evidence type="ECO:0000313" key="4">
    <source>
        <dbReference type="EMBL" id="GJM63641.1"/>
    </source>
</evidence>
<dbReference type="SMART" id="SM00479">
    <property type="entry name" value="EXOIII"/>
    <property type="match status" value="1"/>
</dbReference>
<dbReference type="SMART" id="SM00292">
    <property type="entry name" value="BRCT"/>
    <property type="match status" value="1"/>
</dbReference>
<dbReference type="GO" id="GO:0008408">
    <property type="term" value="F:3'-5' exonuclease activity"/>
    <property type="evidence" value="ECO:0007669"/>
    <property type="project" value="TreeGrafter"/>
</dbReference>
<dbReference type="FunFam" id="3.30.420.10:FF:000045">
    <property type="entry name" value="3'-5' exonuclease DinG"/>
    <property type="match status" value="1"/>
</dbReference>
<sequence>MLHKSAIFVGLFKEEMRFLALDFETANTARNSACSVGVALFENGQCIRSAHFYIRPEPLYFAPINIGVHGIRPEDVEDAPDFMAIWDIIEKDFEADMIVCHNAGFDMSVLRASLEAVDISFPDKNYACTYQIAKKIHPHLPNHKLNTLAHCYQLQLTHHNAESDALVCGQLMVHFLQHFELNHIEDLYEIFAGQSGKLLAGTYRRPEINRPITIPVDYNAPTNIAINQNSLLKNKRVAFTGALNSLSRGEAQSMAAKAGAITHPANVSRYTSFLVTNNPQSGSTKMRKVAELRSKDYHIEIISEEEFLDLIAEA</sequence>
<dbReference type="Pfam" id="PF00929">
    <property type="entry name" value="RNase_T"/>
    <property type="match status" value="1"/>
</dbReference>
<comment type="function">
    <text evidence="1">DNA polymerase III is a complex, multichain enzyme responsible for most of the replicative synthesis in bacteria. The epsilon subunit contain the editing function and is a proofreading 3'-5' exonuclease.</text>
</comment>
<dbReference type="InterPro" id="IPR001357">
    <property type="entry name" value="BRCT_dom"/>
</dbReference>
<dbReference type="Gene3D" id="3.40.50.10190">
    <property type="entry name" value="BRCT domain"/>
    <property type="match status" value="1"/>
</dbReference>
<name>A0AAN5ANS9_9BACT</name>
<dbReference type="CDD" id="cd06130">
    <property type="entry name" value="DNA_pol_III_epsilon_like"/>
    <property type="match status" value="1"/>
</dbReference>
<dbReference type="InterPro" id="IPR013520">
    <property type="entry name" value="Ribonucl_H"/>
</dbReference>
<proteinExistence type="predicted"/>
<dbReference type="Pfam" id="PF00533">
    <property type="entry name" value="BRCT"/>
    <property type="match status" value="1"/>
</dbReference>
<dbReference type="InterPro" id="IPR036420">
    <property type="entry name" value="BRCT_dom_sf"/>
</dbReference>
<dbReference type="RefSeq" id="WP_338238780.1">
    <property type="nucleotide sequence ID" value="NZ_BQKE01000003.1"/>
</dbReference>
<reference evidence="4 5" key="1">
    <citation type="submission" date="2021-12" db="EMBL/GenBank/DDBJ databases">
        <title>Genome sequencing of bacteria with rrn-lacking chromosome and rrn-plasmid.</title>
        <authorList>
            <person name="Anda M."/>
            <person name="Iwasaki W."/>
        </authorList>
    </citation>
    <scope>NUCLEOTIDE SEQUENCE [LARGE SCALE GENOMIC DNA]</scope>
    <source>
        <strain evidence="4 5">NBRC 15940</strain>
    </source>
</reference>
<keyword evidence="5" id="KW-1185">Reference proteome</keyword>
<dbReference type="GO" id="GO:0006259">
    <property type="term" value="P:DNA metabolic process"/>
    <property type="evidence" value="ECO:0007669"/>
    <property type="project" value="UniProtKB-ARBA"/>
</dbReference>
<dbReference type="SUPFAM" id="SSF52113">
    <property type="entry name" value="BRCT domain"/>
    <property type="match status" value="1"/>
</dbReference>
<dbReference type="EMBL" id="BQKE01000003">
    <property type="protein sequence ID" value="GJM63641.1"/>
    <property type="molecule type" value="Genomic_DNA"/>
</dbReference>
<dbReference type="GO" id="GO:0005829">
    <property type="term" value="C:cytosol"/>
    <property type="evidence" value="ECO:0007669"/>
    <property type="project" value="TreeGrafter"/>
</dbReference>
<gene>
    <name evidence="4" type="ORF">PEDI_41930</name>
</gene>
<evidence type="ECO:0000259" key="3">
    <source>
        <dbReference type="PROSITE" id="PS50172"/>
    </source>
</evidence>
<dbReference type="PANTHER" id="PTHR30231:SF42">
    <property type="entry name" value="EXONUCLEASE"/>
    <property type="match status" value="1"/>
</dbReference>
<accession>A0AAN5ANS9</accession>
<evidence type="ECO:0000256" key="1">
    <source>
        <dbReference type="ARBA" id="ARBA00025483"/>
    </source>
</evidence>
<dbReference type="InterPro" id="IPR012337">
    <property type="entry name" value="RNaseH-like_sf"/>
</dbReference>
<dbReference type="Gene3D" id="3.30.420.10">
    <property type="entry name" value="Ribonuclease H-like superfamily/Ribonuclease H"/>
    <property type="match status" value="1"/>
</dbReference>